<evidence type="ECO:0000313" key="1">
    <source>
        <dbReference type="EMBL" id="CAL1381399.1"/>
    </source>
</evidence>
<dbReference type="Proteomes" id="UP001497516">
    <property type="component" value="Chromosome 4"/>
</dbReference>
<name>A0AAV2E6E1_9ROSI</name>
<evidence type="ECO:0000313" key="2">
    <source>
        <dbReference type="Proteomes" id="UP001497516"/>
    </source>
</evidence>
<sequence>MLQPGRLDWGTGTPVVRKAILISRWTTTRGGSARHLLFRGGSDWGERGGGVEVTITRDHHFPFRKMDGVCLRMPHFRYGRE</sequence>
<keyword evidence="2" id="KW-1185">Reference proteome</keyword>
<proteinExistence type="predicted"/>
<dbReference type="EMBL" id="OZ034817">
    <property type="protein sequence ID" value="CAL1381399.1"/>
    <property type="molecule type" value="Genomic_DNA"/>
</dbReference>
<accession>A0AAV2E6E1</accession>
<protein>
    <submittedName>
        <fullName evidence="1">Uncharacterized protein</fullName>
    </submittedName>
</protein>
<gene>
    <name evidence="1" type="ORF">LTRI10_LOCUS22778</name>
</gene>
<organism evidence="1 2">
    <name type="scientific">Linum trigynum</name>
    <dbReference type="NCBI Taxonomy" id="586398"/>
    <lineage>
        <taxon>Eukaryota</taxon>
        <taxon>Viridiplantae</taxon>
        <taxon>Streptophyta</taxon>
        <taxon>Embryophyta</taxon>
        <taxon>Tracheophyta</taxon>
        <taxon>Spermatophyta</taxon>
        <taxon>Magnoliopsida</taxon>
        <taxon>eudicotyledons</taxon>
        <taxon>Gunneridae</taxon>
        <taxon>Pentapetalae</taxon>
        <taxon>rosids</taxon>
        <taxon>fabids</taxon>
        <taxon>Malpighiales</taxon>
        <taxon>Linaceae</taxon>
        <taxon>Linum</taxon>
    </lineage>
</organism>
<reference evidence="1 2" key="1">
    <citation type="submission" date="2024-04" db="EMBL/GenBank/DDBJ databases">
        <authorList>
            <person name="Fracassetti M."/>
        </authorList>
    </citation>
    <scope>NUCLEOTIDE SEQUENCE [LARGE SCALE GENOMIC DNA]</scope>
</reference>
<dbReference type="AlphaFoldDB" id="A0AAV2E6E1"/>